<evidence type="ECO:0000256" key="2">
    <source>
        <dbReference type="SAM" id="MobiDB-lite"/>
    </source>
</evidence>
<feature type="compositionally biased region" description="Polar residues" evidence="2">
    <location>
        <begin position="778"/>
        <end position="788"/>
    </location>
</feature>
<comment type="caution">
    <text evidence="4">The sequence shown here is derived from an EMBL/GenBank/DDBJ whole genome shotgun (WGS) entry which is preliminary data.</text>
</comment>
<name>A0A1Y1XZ13_9FUNG</name>
<feature type="region of interest" description="Disordered" evidence="2">
    <location>
        <begin position="1"/>
        <end position="54"/>
    </location>
</feature>
<dbReference type="InterPro" id="IPR016137">
    <property type="entry name" value="RGS"/>
</dbReference>
<dbReference type="PANTHER" id="PTHR10845:SF192">
    <property type="entry name" value="DOUBLE HIT, ISOFORM B"/>
    <property type="match status" value="1"/>
</dbReference>
<accession>A0A1Y1XZ13</accession>
<dbReference type="InterPro" id="IPR036305">
    <property type="entry name" value="RGS_sf"/>
</dbReference>
<sequence length="907" mass="103985">MYKLPNSSKESTKSQTQGRSSLDSSQRNVPSQSRRPLSCAQLSSSPDSQLSTPFEIERQLRRSKLQDIRHRRTSNHIYSFIRINALVDDLRFPVTSARTSTIEDLARQIEAEYAFNYSCSPAAPLGSGGDSEEEYAKMDLLGQFAEYEELEPSESQPAPLICGSLFVDQIELRFSDVVGEVLNMNDTVRVVNVYEAPVQSISPVNRRSSSFSDKKRWSFPSIRRSLRVHSRVHSATESEMSYGYGSSMGKKDWKDSFTEVLEERFQGILFNNTLLGYFQQFCLQQYAIESLLFWIEVELFRNTMLALVPNAAQYIYQTYIAKDSPLQVNLCDEIRNEIPETFGSEDDYLPNITIFDEAQEYIYEMLMHHTFQCFEESSCYEQMLDQCQEELNRRAKSIVHQPLDGLAMNIELMDSVLADIRTHPDKIHEGWFKEDVLERVIKNYFPDCPLNGHNYFCDGRRLTLAQKRRKMQLEKKLSKFFGQRLTEEELTQQQLFEVMNSRRNSVTSISSLPSYISSKAPGKKKKLGKLEKLEGFFGKRLSNTQLEYQNLISRKEMHLPADCTNCQSIPPESALPISTYNDLSSEERRVLTKRSRKLKCLLGEPIDEQTAFKSLTYPVINHRSSVDLDACSLTDTVVSDPLPSPAPLYRRTSKEVKRKKLVKLYQLLGTYPSVDDVKIKSLERKESLLDRNGKPLAPEIKRLHLKKANKLERVFGQHPPKDLIVDKSNDATPEKRTSVLSLLVENDASVEDLVEYIQALTLLNDSDSPSTEDEELPSSHQYSNSIPNLPTYLEESDREQKILEELSGSKATRQRKLAKLRRFFGNDLGLESLIAQNILLRHQLATEGLYSLHESLEDLGHHSLEDFDLINNETFVRTAMKNDLEILRREVEELHRQAKSSSAIDAV</sequence>
<evidence type="ECO:0000313" key="4">
    <source>
        <dbReference type="EMBL" id="ORX90981.1"/>
    </source>
</evidence>
<organism evidence="4 5">
    <name type="scientific">Basidiobolus meristosporus CBS 931.73</name>
    <dbReference type="NCBI Taxonomy" id="1314790"/>
    <lineage>
        <taxon>Eukaryota</taxon>
        <taxon>Fungi</taxon>
        <taxon>Fungi incertae sedis</taxon>
        <taxon>Zoopagomycota</taxon>
        <taxon>Entomophthoromycotina</taxon>
        <taxon>Basidiobolomycetes</taxon>
        <taxon>Basidiobolales</taxon>
        <taxon>Basidiobolaceae</taxon>
        <taxon>Basidiobolus</taxon>
    </lineage>
</organism>
<dbReference type="EMBL" id="MCFE01000349">
    <property type="protein sequence ID" value="ORX90981.1"/>
    <property type="molecule type" value="Genomic_DNA"/>
</dbReference>
<dbReference type="PROSITE" id="PS50132">
    <property type="entry name" value="RGS"/>
    <property type="match status" value="1"/>
</dbReference>
<evidence type="ECO:0000259" key="3">
    <source>
        <dbReference type="PROSITE" id="PS50132"/>
    </source>
</evidence>
<feature type="compositionally biased region" description="Polar residues" evidence="2">
    <location>
        <begin position="1"/>
        <end position="52"/>
    </location>
</feature>
<reference evidence="4 5" key="1">
    <citation type="submission" date="2016-07" db="EMBL/GenBank/DDBJ databases">
        <title>Pervasive Adenine N6-methylation of Active Genes in Fungi.</title>
        <authorList>
            <consortium name="DOE Joint Genome Institute"/>
            <person name="Mondo S.J."/>
            <person name="Dannebaum R.O."/>
            <person name="Kuo R.C."/>
            <person name="Labutti K."/>
            <person name="Haridas S."/>
            <person name="Kuo A."/>
            <person name="Salamov A."/>
            <person name="Ahrendt S.R."/>
            <person name="Lipzen A."/>
            <person name="Sullivan W."/>
            <person name="Andreopoulos W.B."/>
            <person name="Clum A."/>
            <person name="Lindquist E."/>
            <person name="Daum C."/>
            <person name="Ramamoorthy G.K."/>
            <person name="Gryganskyi A."/>
            <person name="Culley D."/>
            <person name="Magnuson J.K."/>
            <person name="James T.Y."/>
            <person name="O'Malley M.A."/>
            <person name="Stajich J.E."/>
            <person name="Spatafora J.W."/>
            <person name="Visel A."/>
            <person name="Grigoriev I.V."/>
        </authorList>
    </citation>
    <scope>NUCLEOTIDE SEQUENCE [LARGE SCALE GENOMIC DNA]</scope>
    <source>
        <strain evidence="4 5">CBS 931.73</strain>
    </source>
</reference>
<dbReference type="CDD" id="cd07440">
    <property type="entry name" value="RGS"/>
    <property type="match status" value="1"/>
</dbReference>
<keyword evidence="5" id="KW-1185">Reference proteome</keyword>
<feature type="region of interest" description="Disordered" evidence="2">
    <location>
        <begin position="765"/>
        <end position="789"/>
    </location>
</feature>
<gene>
    <name evidence="4" type="ORF">K493DRAFT_317594</name>
</gene>
<dbReference type="PANTHER" id="PTHR10845">
    <property type="entry name" value="REGULATOR OF G PROTEIN SIGNALING"/>
    <property type="match status" value="1"/>
</dbReference>
<feature type="coiled-coil region" evidence="1">
    <location>
        <begin position="877"/>
        <end position="904"/>
    </location>
</feature>
<protein>
    <recommendedName>
        <fullName evidence="3">RGS domain-containing protein</fullName>
    </recommendedName>
</protein>
<dbReference type="STRING" id="1314790.A0A1Y1XZ13"/>
<evidence type="ECO:0000256" key="1">
    <source>
        <dbReference type="SAM" id="Coils"/>
    </source>
</evidence>
<dbReference type="SUPFAM" id="SSF48097">
    <property type="entry name" value="Regulator of G-protein signaling, RGS"/>
    <property type="match status" value="1"/>
</dbReference>
<keyword evidence="1" id="KW-0175">Coiled coil</keyword>
<proteinExistence type="predicted"/>
<evidence type="ECO:0000313" key="5">
    <source>
        <dbReference type="Proteomes" id="UP000193498"/>
    </source>
</evidence>
<dbReference type="Proteomes" id="UP000193498">
    <property type="component" value="Unassembled WGS sequence"/>
</dbReference>
<dbReference type="OrthoDB" id="196547at2759"/>
<dbReference type="InParanoid" id="A0A1Y1XZ13"/>
<dbReference type="Gene3D" id="1.10.167.10">
    <property type="entry name" value="Regulator of G-protein Signalling 4, domain 2"/>
    <property type="match status" value="1"/>
</dbReference>
<dbReference type="AlphaFoldDB" id="A0A1Y1XZ13"/>
<feature type="domain" description="RGS" evidence="3">
    <location>
        <begin position="264"/>
        <end position="384"/>
    </location>
</feature>
<dbReference type="SMART" id="SM00315">
    <property type="entry name" value="RGS"/>
    <property type="match status" value="1"/>
</dbReference>
<dbReference type="Pfam" id="PF00615">
    <property type="entry name" value="RGS"/>
    <property type="match status" value="1"/>
</dbReference>
<dbReference type="InterPro" id="IPR044926">
    <property type="entry name" value="RGS_subdomain_2"/>
</dbReference>